<dbReference type="InterPro" id="IPR002938">
    <property type="entry name" value="FAD-bd"/>
</dbReference>
<dbReference type="Pfam" id="PF01494">
    <property type="entry name" value="FAD_binding_3"/>
    <property type="match status" value="1"/>
</dbReference>
<dbReference type="PRINTS" id="PR00420">
    <property type="entry name" value="RNGMNOXGNASE"/>
</dbReference>
<evidence type="ECO:0000256" key="3">
    <source>
        <dbReference type="ARBA" id="ARBA00022827"/>
    </source>
</evidence>
<feature type="domain" description="FAD-binding" evidence="4">
    <location>
        <begin position="2"/>
        <end position="335"/>
    </location>
</feature>
<dbReference type="EMBL" id="JABWGN010000015">
    <property type="protein sequence ID" value="NUW36337.1"/>
    <property type="molecule type" value="Genomic_DNA"/>
</dbReference>
<accession>A0A7Y6IDR3</accession>
<keyword evidence="2" id="KW-0285">Flavoprotein</keyword>
<sequence length="476" mass="51662">MIDVIIAGGGPTGLMLAAELRLHGVHVLVLEKETAPTPYVRALGLHVRSIEVMDQRGLLERFLAHGKQHPVGAFFAGIPKPAPDRLDTAHSYVLAIPQTITDRLLAERAAELGAEIRRGCELVGLSQDDHGVTAELADGTRLRSRYLVGCDGGRSTVRRLLGVGFPGEPTRVETLLGEMEVAAPPETVAAVVAEVRTTEKRFGLAPLGEGVYRVLVPAAQVAEDRSAPPAFEEFKQQLRVYAGTDFGVHSPRWLSRFGDATRLAERYRTGRVLLAGDAAHIHPPVGGQGLNLGIQDAFNLGWKLAAEVAGWAPEGLLDSYHTERHPVAADVLDNTRAQMELLSSEPGPQAVRRLLSELMRFEAVSRYLTEKIIAIGIRYDFGAGHELLGRRMRDIGLKGGRLYELTHGGRGLLLDRTGRLSVAGWADRVDHVVDGGEELDVPAVLLRPDGHVAWAGEDQQDLLDHLPRWFGAPVAS</sequence>
<dbReference type="Pfam" id="PF21274">
    <property type="entry name" value="Rng_hyd_C"/>
    <property type="match status" value="1"/>
</dbReference>
<evidence type="ECO:0000259" key="4">
    <source>
        <dbReference type="Pfam" id="PF01494"/>
    </source>
</evidence>
<gene>
    <name evidence="5" type="primary">rox</name>
    <name evidence="5" type="ORF">HTZ77_33750</name>
</gene>
<dbReference type="RefSeq" id="WP_175593798.1">
    <property type="nucleotide sequence ID" value="NZ_JABWGN010000015.1"/>
</dbReference>
<dbReference type="Gene3D" id="3.40.30.120">
    <property type="match status" value="1"/>
</dbReference>
<dbReference type="Proteomes" id="UP000586042">
    <property type="component" value="Unassembled WGS sequence"/>
</dbReference>
<evidence type="ECO:0000256" key="1">
    <source>
        <dbReference type="ARBA" id="ARBA00001974"/>
    </source>
</evidence>
<dbReference type="PANTHER" id="PTHR43004">
    <property type="entry name" value="TRK SYSTEM POTASSIUM UPTAKE PROTEIN"/>
    <property type="match status" value="1"/>
</dbReference>
<keyword evidence="3" id="KW-0274">FAD</keyword>
<reference evidence="5 6" key="1">
    <citation type="submission" date="2020-06" db="EMBL/GenBank/DDBJ databases">
        <title>Nonomuraea sp. SMC257, a novel actinomycete isolated from soil.</title>
        <authorList>
            <person name="Chanama M."/>
        </authorList>
    </citation>
    <scope>NUCLEOTIDE SEQUENCE [LARGE SCALE GENOMIC DNA]</scope>
    <source>
        <strain evidence="5 6">SMC257</strain>
    </source>
</reference>
<comment type="cofactor">
    <cofactor evidence="1">
        <name>FAD</name>
        <dbReference type="ChEBI" id="CHEBI:57692"/>
    </cofactor>
</comment>
<evidence type="ECO:0000256" key="2">
    <source>
        <dbReference type="ARBA" id="ARBA00022630"/>
    </source>
</evidence>
<dbReference type="NCBIfam" id="NF033145">
    <property type="entry name" value="rif_monoox"/>
    <property type="match status" value="1"/>
</dbReference>
<dbReference type="SUPFAM" id="SSF51905">
    <property type="entry name" value="FAD/NAD(P)-binding domain"/>
    <property type="match status" value="1"/>
</dbReference>
<name>A0A7Y6IDR3_9ACTN</name>
<keyword evidence="5" id="KW-0503">Monooxygenase</keyword>
<proteinExistence type="predicted"/>
<dbReference type="Gene3D" id="3.30.70.2450">
    <property type="match status" value="1"/>
</dbReference>
<dbReference type="GO" id="GO:0071949">
    <property type="term" value="F:FAD binding"/>
    <property type="evidence" value="ECO:0007669"/>
    <property type="project" value="InterPro"/>
</dbReference>
<keyword evidence="5" id="KW-0560">Oxidoreductase</keyword>
<evidence type="ECO:0000313" key="5">
    <source>
        <dbReference type="EMBL" id="NUW36337.1"/>
    </source>
</evidence>
<dbReference type="PANTHER" id="PTHR43004:SF19">
    <property type="entry name" value="BINDING MONOOXYGENASE, PUTATIVE (JCVI)-RELATED"/>
    <property type="match status" value="1"/>
</dbReference>
<protein>
    <submittedName>
        <fullName evidence="5">Rifampin monooxygenase</fullName>
    </submittedName>
</protein>
<keyword evidence="6" id="KW-1185">Reference proteome</keyword>
<dbReference type="InterPro" id="IPR050641">
    <property type="entry name" value="RIFMO-like"/>
</dbReference>
<dbReference type="GO" id="GO:0016709">
    <property type="term" value="F:oxidoreductase activity, acting on paired donors, with incorporation or reduction of molecular oxygen, NAD(P)H as one donor, and incorporation of one atom of oxygen"/>
    <property type="evidence" value="ECO:0007669"/>
    <property type="project" value="UniProtKB-ARBA"/>
</dbReference>
<dbReference type="InterPro" id="IPR036188">
    <property type="entry name" value="FAD/NAD-bd_sf"/>
</dbReference>
<comment type="caution">
    <text evidence="5">The sequence shown here is derived from an EMBL/GenBank/DDBJ whole genome shotgun (WGS) entry which is preliminary data.</text>
</comment>
<evidence type="ECO:0000313" key="6">
    <source>
        <dbReference type="Proteomes" id="UP000586042"/>
    </source>
</evidence>
<dbReference type="Gene3D" id="3.50.50.60">
    <property type="entry name" value="FAD/NAD(P)-binding domain"/>
    <property type="match status" value="1"/>
</dbReference>
<dbReference type="AlphaFoldDB" id="A0A7Y6IDR3"/>
<organism evidence="5 6">
    <name type="scientific">Nonomuraea montanisoli</name>
    <dbReference type="NCBI Taxonomy" id="2741721"/>
    <lineage>
        <taxon>Bacteria</taxon>
        <taxon>Bacillati</taxon>
        <taxon>Actinomycetota</taxon>
        <taxon>Actinomycetes</taxon>
        <taxon>Streptosporangiales</taxon>
        <taxon>Streptosporangiaceae</taxon>
        <taxon>Nonomuraea</taxon>
    </lineage>
</organism>